<comment type="caution">
    <text evidence="3">The sequence shown here is derived from an EMBL/GenBank/DDBJ whole genome shotgun (WGS) entry which is preliminary data.</text>
</comment>
<proteinExistence type="predicted"/>
<feature type="chain" id="PRO_5035757475" evidence="1">
    <location>
        <begin position="25"/>
        <end position="81"/>
    </location>
</feature>
<dbReference type="Proteomes" id="UP000077671">
    <property type="component" value="Unassembled WGS sequence"/>
</dbReference>
<sequence>MASFTFSRLTSLLVLAASMTTSLAVQPDLIRQFQEARAIAKRATEPVTDFEGTDSVCTSQNATTSLLSGVRVQPELVTASN</sequence>
<reference evidence="2" key="3">
    <citation type="submission" date="2020-10" db="EMBL/GenBank/DDBJ databases">
        <authorList>
            <person name="Sedaghatjoo S."/>
        </authorList>
    </citation>
    <scope>NUCLEOTIDE SEQUENCE</scope>
    <source>
        <strain evidence="2">AZH3</strain>
    </source>
</reference>
<evidence type="ECO:0000313" key="3">
    <source>
        <dbReference type="EMBL" id="KAE8252535.1"/>
    </source>
</evidence>
<evidence type="ECO:0000313" key="5">
    <source>
        <dbReference type="Proteomes" id="UP000836402"/>
    </source>
</evidence>
<evidence type="ECO:0000256" key="1">
    <source>
        <dbReference type="SAM" id="SignalP"/>
    </source>
</evidence>
<name>A0A8T8T0J4_9BASI</name>
<dbReference type="EMBL" id="CAJHJG010004980">
    <property type="protein sequence ID" value="CAD6946539.1"/>
    <property type="molecule type" value="Genomic_DNA"/>
</dbReference>
<evidence type="ECO:0000313" key="4">
    <source>
        <dbReference type="Proteomes" id="UP000077671"/>
    </source>
</evidence>
<feature type="signal peptide" evidence="1">
    <location>
        <begin position="1"/>
        <end position="24"/>
    </location>
</feature>
<reference evidence="3" key="1">
    <citation type="submission" date="2016-04" db="EMBL/GenBank/DDBJ databases">
        <authorList>
            <person name="Nguyen H.D."/>
            <person name="Kesanakurti P."/>
            <person name="Cullis J."/>
            <person name="Levesque C.A."/>
            <person name="Hambleton S."/>
        </authorList>
    </citation>
    <scope>NUCLEOTIDE SEQUENCE</scope>
    <source>
        <strain evidence="3">DAOMC 238032</strain>
    </source>
</reference>
<dbReference type="EMBL" id="LWDD02001109">
    <property type="protein sequence ID" value="KAE8252535.1"/>
    <property type="molecule type" value="Genomic_DNA"/>
</dbReference>
<organism evidence="3 4">
    <name type="scientific">Tilletia caries</name>
    <name type="common">wheat bunt fungus</name>
    <dbReference type="NCBI Taxonomy" id="13290"/>
    <lineage>
        <taxon>Eukaryota</taxon>
        <taxon>Fungi</taxon>
        <taxon>Dikarya</taxon>
        <taxon>Basidiomycota</taxon>
        <taxon>Ustilaginomycotina</taxon>
        <taxon>Exobasidiomycetes</taxon>
        <taxon>Tilletiales</taxon>
        <taxon>Tilletiaceae</taxon>
        <taxon>Tilletia</taxon>
    </lineage>
</organism>
<keyword evidence="1" id="KW-0732">Signal</keyword>
<keyword evidence="5" id="KW-1185">Reference proteome</keyword>
<evidence type="ECO:0000313" key="2">
    <source>
        <dbReference type="EMBL" id="CAD6946539.1"/>
    </source>
</evidence>
<dbReference type="AlphaFoldDB" id="A0A8T8T0J4"/>
<accession>A0A8T8T0J4</accession>
<gene>
    <name evidence="3" type="ORF">A4X03_0g6136</name>
    <name evidence="2" type="ORF">JKIAZH3_G5395</name>
</gene>
<dbReference type="Proteomes" id="UP000836402">
    <property type="component" value="Unassembled WGS sequence"/>
</dbReference>
<protein>
    <submittedName>
        <fullName evidence="3">Uncharacterized protein</fullName>
    </submittedName>
</protein>
<reference evidence="3" key="2">
    <citation type="journal article" date="2019" name="IMA Fungus">
        <title>Genome sequencing and comparison of five Tilletia species to identify candidate genes for the detection of regulated species infecting wheat.</title>
        <authorList>
            <person name="Nguyen H.D.T."/>
            <person name="Sultana T."/>
            <person name="Kesanakurti P."/>
            <person name="Hambleton S."/>
        </authorList>
    </citation>
    <scope>NUCLEOTIDE SEQUENCE</scope>
    <source>
        <strain evidence="3">DAOMC 238032</strain>
    </source>
</reference>